<organism evidence="2 3">
    <name type="scientific">Caenorhabditis angaria</name>
    <dbReference type="NCBI Taxonomy" id="860376"/>
    <lineage>
        <taxon>Eukaryota</taxon>
        <taxon>Metazoa</taxon>
        <taxon>Ecdysozoa</taxon>
        <taxon>Nematoda</taxon>
        <taxon>Chromadorea</taxon>
        <taxon>Rhabditida</taxon>
        <taxon>Rhabditina</taxon>
        <taxon>Rhabditomorpha</taxon>
        <taxon>Rhabditoidea</taxon>
        <taxon>Rhabditidae</taxon>
        <taxon>Peloderinae</taxon>
        <taxon>Caenorhabditis</taxon>
    </lineage>
</organism>
<gene>
    <name evidence="2" type="ORF">CAMP_LOCUS14405</name>
</gene>
<keyword evidence="1" id="KW-1133">Transmembrane helix</keyword>
<keyword evidence="1" id="KW-0812">Transmembrane</keyword>
<dbReference type="Proteomes" id="UP001152747">
    <property type="component" value="Unassembled WGS sequence"/>
</dbReference>
<comment type="caution">
    <text evidence="2">The sequence shown here is derived from an EMBL/GenBank/DDBJ whole genome shotgun (WGS) entry which is preliminary data.</text>
</comment>
<name>A0A9P1IYK1_9PELO</name>
<keyword evidence="1" id="KW-0472">Membrane</keyword>
<accession>A0A9P1IYK1</accession>
<keyword evidence="3" id="KW-1185">Reference proteome</keyword>
<sequence length="201" mass="23297">MEYWYEILAIISWILSTFLIIFFRKFYKSCSRIIAFFTLKILIDWFIFEGIVKFPGDGDSFKCRIMADCVYLMFTNIIYIQVFFSDYKLDPAFFGISLALTIMSAIIGIFFTMQSDWDKTSLCLVPLIEHDNELNTISECSSINSNLSLDMQNTTTPRDMKVYTVSEEVQKKKSSRLSKISRNLNKVGSEDTTSNRSSNRV</sequence>
<evidence type="ECO:0000313" key="3">
    <source>
        <dbReference type="Proteomes" id="UP001152747"/>
    </source>
</evidence>
<proteinExistence type="predicted"/>
<feature type="transmembrane region" description="Helical" evidence="1">
    <location>
        <begin position="91"/>
        <end position="111"/>
    </location>
</feature>
<feature type="transmembrane region" description="Helical" evidence="1">
    <location>
        <begin position="33"/>
        <end position="52"/>
    </location>
</feature>
<reference evidence="2" key="1">
    <citation type="submission" date="2022-11" db="EMBL/GenBank/DDBJ databases">
        <authorList>
            <person name="Kikuchi T."/>
        </authorList>
    </citation>
    <scope>NUCLEOTIDE SEQUENCE</scope>
    <source>
        <strain evidence="2">PS1010</strain>
    </source>
</reference>
<feature type="transmembrane region" description="Helical" evidence="1">
    <location>
        <begin position="7"/>
        <end position="27"/>
    </location>
</feature>
<protein>
    <submittedName>
        <fullName evidence="2">Uncharacterized protein</fullName>
    </submittedName>
</protein>
<evidence type="ECO:0000313" key="2">
    <source>
        <dbReference type="EMBL" id="CAI5451768.1"/>
    </source>
</evidence>
<evidence type="ECO:0000256" key="1">
    <source>
        <dbReference type="SAM" id="Phobius"/>
    </source>
</evidence>
<dbReference type="AlphaFoldDB" id="A0A9P1IYK1"/>
<dbReference type="EMBL" id="CANHGI010000005">
    <property type="protein sequence ID" value="CAI5451768.1"/>
    <property type="molecule type" value="Genomic_DNA"/>
</dbReference>